<proteinExistence type="predicted"/>
<dbReference type="EMBL" id="CAJOBZ010000067">
    <property type="protein sequence ID" value="CAF4941854.1"/>
    <property type="molecule type" value="Genomic_DNA"/>
</dbReference>
<evidence type="ECO:0000256" key="1">
    <source>
        <dbReference type="PROSITE-ProRule" id="PRU00047"/>
    </source>
</evidence>
<keyword evidence="1" id="KW-0862">Zinc</keyword>
<organism evidence="3 4">
    <name type="scientific">Pieris macdunnoughi</name>
    <dbReference type="NCBI Taxonomy" id="345717"/>
    <lineage>
        <taxon>Eukaryota</taxon>
        <taxon>Metazoa</taxon>
        <taxon>Ecdysozoa</taxon>
        <taxon>Arthropoda</taxon>
        <taxon>Hexapoda</taxon>
        <taxon>Insecta</taxon>
        <taxon>Pterygota</taxon>
        <taxon>Neoptera</taxon>
        <taxon>Endopterygota</taxon>
        <taxon>Lepidoptera</taxon>
        <taxon>Glossata</taxon>
        <taxon>Ditrysia</taxon>
        <taxon>Papilionoidea</taxon>
        <taxon>Pieridae</taxon>
        <taxon>Pierinae</taxon>
        <taxon>Pieris</taxon>
    </lineage>
</organism>
<protein>
    <recommendedName>
        <fullName evidence="2">CCHC-type domain-containing protein</fullName>
    </recommendedName>
</protein>
<keyword evidence="1" id="KW-0863">Zinc-finger</keyword>
<sequence length="225" mass="25114">MIKELQAVSFLKRKPNVAEEPDTKQFKSSTAGTSTAIQCFNCGKMGHKSMRCKLKRIPSTSRDVRNPATSSTHTVPMLQLQRCWTLCEELSKAEQRGFERRSHWRTCCEGGSVRSCSTPRKKKLDSKYKGPFKVSEVIDGDRYLIKALDSKRTFKYAHDHLRGMSEVLDGGTGVMLDGGILVGMLEGGVPRCGGWLVLDRGTLPWRLVTPVCVEIKQGVDSVDFD</sequence>
<dbReference type="GO" id="GO:0008270">
    <property type="term" value="F:zinc ion binding"/>
    <property type="evidence" value="ECO:0007669"/>
    <property type="project" value="UniProtKB-KW"/>
</dbReference>
<evidence type="ECO:0000313" key="3">
    <source>
        <dbReference type="EMBL" id="CAF4941854.1"/>
    </source>
</evidence>
<keyword evidence="1" id="KW-0479">Metal-binding</keyword>
<dbReference type="OrthoDB" id="116216at2759"/>
<comment type="caution">
    <text evidence="3">The sequence shown here is derived from an EMBL/GenBank/DDBJ whole genome shotgun (WGS) entry which is preliminary data.</text>
</comment>
<dbReference type="InterPro" id="IPR036875">
    <property type="entry name" value="Znf_CCHC_sf"/>
</dbReference>
<gene>
    <name evidence="3" type="ORF">PMACD_LOCUS14797</name>
</gene>
<keyword evidence="4" id="KW-1185">Reference proteome</keyword>
<evidence type="ECO:0000313" key="4">
    <source>
        <dbReference type="Proteomes" id="UP000663880"/>
    </source>
</evidence>
<dbReference type="SUPFAM" id="SSF57756">
    <property type="entry name" value="Retrovirus zinc finger-like domains"/>
    <property type="match status" value="1"/>
</dbReference>
<evidence type="ECO:0000259" key="2">
    <source>
        <dbReference type="PROSITE" id="PS50158"/>
    </source>
</evidence>
<feature type="domain" description="CCHC-type" evidence="2">
    <location>
        <begin position="39"/>
        <end position="53"/>
    </location>
</feature>
<dbReference type="GO" id="GO:0003676">
    <property type="term" value="F:nucleic acid binding"/>
    <property type="evidence" value="ECO:0007669"/>
    <property type="project" value="InterPro"/>
</dbReference>
<accession>A0A821XF41</accession>
<dbReference type="AlphaFoldDB" id="A0A821XF41"/>
<dbReference type="InterPro" id="IPR001878">
    <property type="entry name" value="Znf_CCHC"/>
</dbReference>
<name>A0A821XF41_9NEOP</name>
<dbReference type="Proteomes" id="UP000663880">
    <property type="component" value="Unassembled WGS sequence"/>
</dbReference>
<dbReference type="PROSITE" id="PS50158">
    <property type="entry name" value="ZF_CCHC"/>
    <property type="match status" value="1"/>
</dbReference>
<reference evidence="3" key="1">
    <citation type="submission" date="2021-02" db="EMBL/GenBank/DDBJ databases">
        <authorList>
            <person name="Steward A R."/>
        </authorList>
    </citation>
    <scope>NUCLEOTIDE SEQUENCE</scope>
</reference>